<evidence type="ECO:0000256" key="6">
    <source>
        <dbReference type="ARBA" id="ARBA00023186"/>
    </source>
</evidence>
<dbReference type="PROSITE" id="PS50846">
    <property type="entry name" value="HMA_2"/>
    <property type="match status" value="1"/>
</dbReference>
<evidence type="ECO:0000313" key="9">
    <source>
        <dbReference type="Proteomes" id="UP000637720"/>
    </source>
</evidence>
<dbReference type="InterPro" id="IPR049740">
    <property type="entry name" value="CopZ"/>
</dbReference>
<evidence type="ECO:0000256" key="2">
    <source>
        <dbReference type="ARBA" id="ARBA00015313"/>
    </source>
</evidence>
<evidence type="ECO:0000313" key="8">
    <source>
        <dbReference type="EMBL" id="GGJ96750.1"/>
    </source>
</evidence>
<dbReference type="EMBL" id="BMOF01000011">
    <property type="protein sequence ID" value="GGJ96750.1"/>
    <property type="molecule type" value="Genomic_DNA"/>
</dbReference>
<evidence type="ECO:0000256" key="5">
    <source>
        <dbReference type="ARBA" id="ARBA00023008"/>
    </source>
</evidence>
<dbReference type="PANTHER" id="PTHR46594">
    <property type="entry name" value="P-TYPE CATION-TRANSPORTING ATPASE"/>
    <property type="match status" value="1"/>
</dbReference>
<reference evidence="8" key="1">
    <citation type="journal article" date="2014" name="Int. J. Syst. Evol. Microbiol.">
        <title>Complete genome sequence of Corynebacterium casei LMG S-19264T (=DSM 44701T), isolated from a smear-ripened cheese.</title>
        <authorList>
            <consortium name="US DOE Joint Genome Institute (JGI-PGF)"/>
            <person name="Walter F."/>
            <person name="Albersmeier A."/>
            <person name="Kalinowski J."/>
            <person name="Ruckert C."/>
        </authorList>
    </citation>
    <scope>NUCLEOTIDE SEQUENCE</scope>
    <source>
        <strain evidence="8">JCM 14719</strain>
    </source>
</reference>
<dbReference type="GO" id="GO:0005737">
    <property type="term" value="C:cytoplasm"/>
    <property type="evidence" value="ECO:0007669"/>
    <property type="project" value="UniProtKB-SubCell"/>
</dbReference>
<dbReference type="GO" id="GO:0006825">
    <property type="term" value="P:copper ion transport"/>
    <property type="evidence" value="ECO:0007669"/>
    <property type="project" value="InterPro"/>
</dbReference>
<dbReference type="InterPro" id="IPR006122">
    <property type="entry name" value="HMA_Cu_ion-bd"/>
</dbReference>
<evidence type="ECO:0000259" key="7">
    <source>
        <dbReference type="PROSITE" id="PS50846"/>
    </source>
</evidence>
<dbReference type="PANTHER" id="PTHR46594:SF4">
    <property type="entry name" value="P-TYPE CATION-TRANSPORTING ATPASE"/>
    <property type="match status" value="1"/>
</dbReference>
<gene>
    <name evidence="8" type="primary">copZ</name>
    <name evidence="8" type="ORF">GCM10007043_08190</name>
</gene>
<evidence type="ECO:0000256" key="4">
    <source>
        <dbReference type="ARBA" id="ARBA00022723"/>
    </source>
</evidence>
<keyword evidence="6" id="KW-0143">Chaperone</keyword>
<organism evidence="8 9">
    <name type="scientific">Calditerricola satsumensis</name>
    <dbReference type="NCBI Taxonomy" id="373054"/>
    <lineage>
        <taxon>Bacteria</taxon>
        <taxon>Bacillati</taxon>
        <taxon>Bacillota</taxon>
        <taxon>Bacilli</taxon>
        <taxon>Bacillales</taxon>
        <taxon>Bacillaceae</taxon>
        <taxon>Calditerricola</taxon>
    </lineage>
</organism>
<dbReference type="SUPFAM" id="SSF55008">
    <property type="entry name" value="HMA, heavy metal-associated domain"/>
    <property type="match status" value="1"/>
</dbReference>
<dbReference type="AlphaFoldDB" id="A0A8J3BC04"/>
<name>A0A8J3BC04_9BACI</name>
<dbReference type="NCBIfam" id="NF033795">
    <property type="entry name" value="chaper_CopZ_Bs"/>
    <property type="match status" value="1"/>
</dbReference>
<dbReference type="InterPro" id="IPR017969">
    <property type="entry name" value="Heavy-metal-associated_CS"/>
</dbReference>
<keyword evidence="4" id="KW-0479">Metal-binding</keyword>
<dbReference type="FunFam" id="3.30.70.100:FF:000005">
    <property type="entry name" value="Copper-exporting P-type ATPase A"/>
    <property type="match status" value="1"/>
</dbReference>
<dbReference type="InterPro" id="IPR000428">
    <property type="entry name" value="Cu-bd"/>
</dbReference>
<keyword evidence="3" id="KW-0963">Cytoplasm</keyword>
<sequence length="68" mass="7095">MTTKTLNVQGMSCSHCVQAIERALKGIAGVSAVHVDLAKGTVTVTYDEASVGEAQLKEAIEEAGYDVV</sequence>
<dbReference type="InterPro" id="IPR036163">
    <property type="entry name" value="HMA_dom_sf"/>
</dbReference>
<evidence type="ECO:0000256" key="3">
    <source>
        <dbReference type="ARBA" id="ARBA00022490"/>
    </source>
</evidence>
<dbReference type="Proteomes" id="UP000637720">
    <property type="component" value="Unassembled WGS sequence"/>
</dbReference>
<dbReference type="Pfam" id="PF00403">
    <property type="entry name" value="HMA"/>
    <property type="match status" value="1"/>
</dbReference>
<protein>
    <recommendedName>
        <fullName evidence="2">Copper chaperone CopZ</fullName>
    </recommendedName>
</protein>
<dbReference type="GO" id="GO:0005507">
    <property type="term" value="F:copper ion binding"/>
    <property type="evidence" value="ECO:0007669"/>
    <property type="project" value="InterPro"/>
</dbReference>
<dbReference type="NCBIfam" id="TIGR00003">
    <property type="entry name" value="copper ion binding protein"/>
    <property type="match status" value="1"/>
</dbReference>
<keyword evidence="9" id="KW-1185">Reference proteome</keyword>
<dbReference type="InterPro" id="IPR006121">
    <property type="entry name" value="HMA_dom"/>
</dbReference>
<comment type="caution">
    <text evidence="8">The sequence shown here is derived from an EMBL/GenBank/DDBJ whole genome shotgun (WGS) entry which is preliminary data.</text>
</comment>
<comment type="subcellular location">
    <subcellularLocation>
        <location evidence="1">Cytoplasm</location>
    </subcellularLocation>
</comment>
<evidence type="ECO:0000256" key="1">
    <source>
        <dbReference type="ARBA" id="ARBA00004496"/>
    </source>
</evidence>
<reference evidence="8" key="2">
    <citation type="submission" date="2020-09" db="EMBL/GenBank/DDBJ databases">
        <authorList>
            <person name="Sun Q."/>
            <person name="Ohkuma M."/>
        </authorList>
    </citation>
    <scope>NUCLEOTIDE SEQUENCE</scope>
    <source>
        <strain evidence="8">JCM 14719</strain>
    </source>
</reference>
<dbReference type="PRINTS" id="PR00944">
    <property type="entry name" value="CUEXPORT"/>
</dbReference>
<dbReference type="RefSeq" id="WP_054669006.1">
    <property type="nucleotide sequence ID" value="NZ_BMOF01000011.1"/>
</dbReference>
<proteinExistence type="predicted"/>
<dbReference type="CDD" id="cd00371">
    <property type="entry name" value="HMA"/>
    <property type="match status" value="1"/>
</dbReference>
<feature type="domain" description="HMA" evidence="7">
    <location>
        <begin position="2"/>
        <end position="68"/>
    </location>
</feature>
<dbReference type="PROSITE" id="PS01047">
    <property type="entry name" value="HMA_1"/>
    <property type="match status" value="1"/>
</dbReference>
<keyword evidence="5" id="KW-0186">Copper</keyword>
<dbReference type="Gene3D" id="3.30.70.100">
    <property type="match status" value="1"/>
</dbReference>
<accession>A0A8J3BC04</accession>